<keyword evidence="3" id="KW-1185">Reference proteome</keyword>
<dbReference type="EMBL" id="FNZX01000003">
    <property type="protein sequence ID" value="SEK18067.1"/>
    <property type="molecule type" value="Genomic_DNA"/>
</dbReference>
<keyword evidence="1" id="KW-0732">Signal</keyword>
<accession>A0A1H7EY74</accession>
<dbReference type="Proteomes" id="UP000182321">
    <property type="component" value="Unassembled WGS sequence"/>
</dbReference>
<feature type="signal peptide" evidence="1">
    <location>
        <begin position="1"/>
        <end position="21"/>
    </location>
</feature>
<proteinExistence type="predicted"/>
<gene>
    <name evidence="2" type="ORF">SAMN02910377_00143</name>
</gene>
<reference evidence="3" key="1">
    <citation type="submission" date="2016-10" db="EMBL/GenBank/DDBJ databases">
        <authorList>
            <person name="Varghese N."/>
        </authorList>
    </citation>
    <scope>NUCLEOTIDE SEQUENCE [LARGE SCALE GENOMIC DNA]</scope>
    <source>
        <strain evidence="3">ACV-9</strain>
    </source>
</reference>
<sequence length="216" mass="23285">MRKKLALILSTVMIAATTLTGCGEKNISGEYTSTVNVVDLVDSSTTSYMAEMGIDISSLTLGVKLSLDEEHNYTMELDPSNFKTEFSDIVTNNMTAILDNILASEGLSRAELTNERAQFMGYESADAFIADLTNQMTTSLTSSMDSLDQKFKDETITGTYEVTKDSVVFKTSGDNNQIELGTATLTEDGTITVSATSDTGADLSLTFTSTSTEKDK</sequence>
<dbReference type="RefSeq" id="WP_074788673.1">
    <property type="nucleotide sequence ID" value="NZ_FNZX01000003.1"/>
</dbReference>
<evidence type="ECO:0000256" key="1">
    <source>
        <dbReference type="SAM" id="SignalP"/>
    </source>
</evidence>
<evidence type="ECO:0000313" key="2">
    <source>
        <dbReference type="EMBL" id="SEK18067.1"/>
    </source>
</evidence>
<feature type="chain" id="PRO_5039242957" evidence="1">
    <location>
        <begin position="22"/>
        <end position="216"/>
    </location>
</feature>
<dbReference type="AlphaFoldDB" id="A0A1H7EY74"/>
<dbReference type="PROSITE" id="PS51257">
    <property type="entry name" value="PROKAR_LIPOPROTEIN"/>
    <property type="match status" value="1"/>
</dbReference>
<protein>
    <submittedName>
        <fullName evidence="2">Uncharacterized protein</fullName>
    </submittedName>
</protein>
<organism evidence="2 3">
    <name type="scientific">Pseudobutyrivibrio ruminis</name>
    <dbReference type="NCBI Taxonomy" id="46206"/>
    <lineage>
        <taxon>Bacteria</taxon>
        <taxon>Bacillati</taxon>
        <taxon>Bacillota</taxon>
        <taxon>Clostridia</taxon>
        <taxon>Lachnospirales</taxon>
        <taxon>Lachnospiraceae</taxon>
        <taxon>Pseudobutyrivibrio</taxon>
    </lineage>
</organism>
<name>A0A1H7EY74_9FIRM</name>
<evidence type="ECO:0000313" key="3">
    <source>
        <dbReference type="Proteomes" id="UP000182321"/>
    </source>
</evidence>